<feature type="compositionally biased region" description="Basic and acidic residues" evidence="2">
    <location>
        <begin position="574"/>
        <end position="585"/>
    </location>
</feature>
<keyword evidence="3" id="KW-0812">Transmembrane</keyword>
<reference evidence="4 5" key="1">
    <citation type="journal article" date="2017" name="Genome Biol. Evol.">
        <title>Phytophthora megakarya and P. palmivora, closely related causal agents of cacao black pod rot, underwent increases in genome sizes and gene numbers by different mechanisms.</title>
        <authorList>
            <person name="Ali S.S."/>
            <person name="Shao J."/>
            <person name="Lary D.J."/>
            <person name="Kronmiller B."/>
            <person name="Shen D."/>
            <person name="Strem M.D."/>
            <person name="Amoako-Attah I."/>
            <person name="Akrofi A.Y."/>
            <person name="Begoude B.A."/>
            <person name="Ten Hoopen G.M."/>
            <person name="Coulibaly K."/>
            <person name="Kebe B.I."/>
            <person name="Melnick R.L."/>
            <person name="Guiltinan M.J."/>
            <person name="Tyler B.M."/>
            <person name="Meinhardt L.W."/>
            <person name="Bailey B.A."/>
        </authorList>
    </citation>
    <scope>NUCLEOTIDE SEQUENCE [LARGE SCALE GENOMIC DNA]</scope>
    <source>
        <strain evidence="5">sbr112.9</strain>
    </source>
</reference>
<dbReference type="OrthoDB" id="128668at2759"/>
<sequence length="604" mass="69112">MDRVDVHDQLRLQRYLLQMQTCYKKYYKSIFLGLVHVAIVKAYIVFREAQKSSTGKPITHAEFLLEVHAEMLALGEETSQTEEVIHVVSTTCWIGGDACPEQEREIMEVDEIGSTHSSENSSQPPRGIQRRRQFRMEEEVSTDHCRRQVVVQEEVMCLEGDADSENRYHNALLAIQNRVIEQERRIEGRINELREVQRRWLEPSLEISQRTETSAKSDLERATKSIEERLQQKLIEAQEIRLSEMEGKTHDALASMSEQIEETMAPPLRVTRRDAEEFLRRLEGRVGDERERLVREHAECQTETIPCLSAMRAYHRWMGGVDVHDQLRLQRYSLQMSLRFRKYYKSLALGLIDMAIVNSFIIYREARKMRGDPPANHAGFITQLQAQLLAVGPAEFADALYSPGPIAPTRGDNSSTSGRHKLEMDNEWTEVNDIRKRRQRQCKVCTIRKTTRAKRQMTRFYCPKCSRGSKRVYLCDKVRQGHYQVNNLTCYEIWHQLCRNGTERPQPRCGRGIQTRAPGKKHSNAEDEVGDDAEDASSGINHSGEDREANSDTVVEKCTDGSNNEEEDTGYEEGGDKEMPARADEVSDGSEGGSGEEAGDDAAL</sequence>
<keyword evidence="1" id="KW-0175">Coiled coil</keyword>
<keyword evidence="3" id="KW-0472">Membrane</keyword>
<name>A0A2P4XBL7_9STRA</name>
<evidence type="ECO:0008006" key="6">
    <source>
        <dbReference type="Google" id="ProtNLM"/>
    </source>
</evidence>
<dbReference type="PANTHER" id="PTHR46599">
    <property type="entry name" value="PIGGYBAC TRANSPOSABLE ELEMENT-DERIVED PROTEIN 4"/>
    <property type="match status" value="1"/>
</dbReference>
<evidence type="ECO:0000256" key="3">
    <source>
        <dbReference type="SAM" id="Phobius"/>
    </source>
</evidence>
<proteinExistence type="predicted"/>
<keyword evidence="5" id="KW-1185">Reference proteome</keyword>
<keyword evidence="3" id="KW-1133">Transmembrane helix</keyword>
<dbReference type="AlphaFoldDB" id="A0A2P4XBL7"/>
<comment type="caution">
    <text evidence="4">The sequence shown here is derived from an EMBL/GenBank/DDBJ whole genome shotgun (WGS) entry which is preliminary data.</text>
</comment>
<feature type="region of interest" description="Disordered" evidence="2">
    <location>
        <begin position="503"/>
        <end position="604"/>
    </location>
</feature>
<accession>A0A2P4XBL7</accession>
<dbReference type="EMBL" id="NCKW01015480">
    <property type="protein sequence ID" value="POM62943.1"/>
    <property type="molecule type" value="Genomic_DNA"/>
</dbReference>
<evidence type="ECO:0000313" key="5">
    <source>
        <dbReference type="Proteomes" id="UP000237271"/>
    </source>
</evidence>
<gene>
    <name evidence="4" type="ORF">PHPALM_27847</name>
</gene>
<feature type="coiled-coil region" evidence="1">
    <location>
        <begin position="179"/>
        <end position="236"/>
    </location>
</feature>
<feature type="compositionally biased region" description="Acidic residues" evidence="2">
    <location>
        <begin position="563"/>
        <end position="573"/>
    </location>
</feature>
<feature type="compositionally biased region" description="Basic and acidic residues" evidence="2">
    <location>
        <begin position="543"/>
        <end position="559"/>
    </location>
</feature>
<evidence type="ECO:0000313" key="4">
    <source>
        <dbReference type="EMBL" id="POM62943.1"/>
    </source>
</evidence>
<evidence type="ECO:0000256" key="2">
    <source>
        <dbReference type="SAM" id="MobiDB-lite"/>
    </source>
</evidence>
<organism evidence="4 5">
    <name type="scientific">Phytophthora palmivora</name>
    <dbReference type="NCBI Taxonomy" id="4796"/>
    <lineage>
        <taxon>Eukaryota</taxon>
        <taxon>Sar</taxon>
        <taxon>Stramenopiles</taxon>
        <taxon>Oomycota</taxon>
        <taxon>Peronosporomycetes</taxon>
        <taxon>Peronosporales</taxon>
        <taxon>Peronosporaceae</taxon>
        <taxon>Phytophthora</taxon>
    </lineage>
</organism>
<protein>
    <recommendedName>
        <fullName evidence="6">PiggyBac transposable element-derived protein domain-containing protein</fullName>
    </recommendedName>
</protein>
<dbReference type="PANTHER" id="PTHR46599:SF3">
    <property type="entry name" value="PIGGYBAC TRANSPOSABLE ELEMENT-DERIVED PROTEIN 4"/>
    <property type="match status" value="1"/>
</dbReference>
<evidence type="ECO:0000256" key="1">
    <source>
        <dbReference type="SAM" id="Coils"/>
    </source>
</evidence>
<feature type="compositionally biased region" description="Acidic residues" evidence="2">
    <location>
        <begin position="526"/>
        <end position="535"/>
    </location>
</feature>
<dbReference type="Proteomes" id="UP000237271">
    <property type="component" value="Unassembled WGS sequence"/>
</dbReference>
<feature type="transmembrane region" description="Helical" evidence="3">
    <location>
        <begin position="26"/>
        <end position="46"/>
    </location>
</feature>